<sequence>MTKERDMQKVLKRLADSDQKINFKKAVSLTPDMQAYLNYYGFHLKNIDYHFGKIDINGTQIMVQMFSSEQSIGTIILLHGYLDHVGILKNIIQHLNDHKYRVISYDLQGHGLSEGEIASVKSFSAYVETLEKLMNKTKQEISGPFYGIGHSTGGAILINYVLKQKETNFNKIILIAPLVRSNLWFFSKMGFYLMRQFPFIKEIRRNFRDNSSDKQFINFIKNDPLQPKAIPTDWLSSLIHWNKEIQTYPPTNKETLLIQGTEDKTVEWKYNLNFIEEKFSNLHVCLIKNGRHQLFNEKPDIRDQVFQKIVRFL</sequence>
<proteinExistence type="predicted"/>
<dbReference type="Gene3D" id="3.40.50.1820">
    <property type="entry name" value="alpha/beta hydrolase"/>
    <property type="match status" value="1"/>
</dbReference>
<dbReference type="AlphaFoldDB" id="A0A2V3A7L0"/>
<dbReference type="GO" id="GO:0016787">
    <property type="term" value="F:hydrolase activity"/>
    <property type="evidence" value="ECO:0007669"/>
    <property type="project" value="UniProtKB-KW"/>
</dbReference>
<feature type="domain" description="Serine aminopeptidase S33" evidence="1">
    <location>
        <begin position="72"/>
        <end position="298"/>
    </location>
</feature>
<dbReference type="RefSeq" id="WP_110063133.1">
    <property type="nucleotide sequence ID" value="NZ_QGTW01000001.1"/>
</dbReference>
<evidence type="ECO:0000259" key="1">
    <source>
        <dbReference type="Pfam" id="PF12146"/>
    </source>
</evidence>
<dbReference type="InterPro" id="IPR000073">
    <property type="entry name" value="AB_hydrolase_1"/>
</dbReference>
<dbReference type="PRINTS" id="PR00111">
    <property type="entry name" value="ABHYDROLASE"/>
</dbReference>
<dbReference type="PANTHER" id="PTHR11614">
    <property type="entry name" value="PHOSPHOLIPASE-RELATED"/>
    <property type="match status" value="1"/>
</dbReference>
<organism evidence="2 3">
    <name type="scientific">Cytobacillus oceanisediminis</name>
    <dbReference type="NCBI Taxonomy" id="665099"/>
    <lineage>
        <taxon>Bacteria</taxon>
        <taxon>Bacillati</taxon>
        <taxon>Bacillota</taxon>
        <taxon>Bacilli</taxon>
        <taxon>Bacillales</taxon>
        <taxon>Bacillaceae</taxon>
        <taxon>Cytobacillus</taxon>
    </lineage>
</organism>
<evidence type="ECO:0000313" key="2">
    <source>
        <dbReference type="EMBL" id="PWW32171.1"/>
    </source>
</evidence>
<accession>A0A2V3A7L0</accession>
<keyword evidence="2" id="KW-0378">Hydrolase</keyword>
<dbReference type="SUPFAM" id="SSF53474">
    <property type="entry name" value="alpha/beta-Hydrolases"/>
    <property type="match status" value="1"/>
</dbReference>
<gene>
    <name evidence="2" type="ORF">DFO73_101434</name>
</gene>
<dbReference type="OrthoDB" id="5614837at2"/>
<reference evidence="2 3" key="1">
    <citation type="submission" date="2018-05" db="EMBL/GenBank/DDBJ databases">
        <title>Freshwater and sediment microbial communities from various areas in North America, analyzing microbe dynamics in response to fracking.</title>
        <authorList>
            <person name="Lamendella R."/>
        </authorList>
    </citation>
    <scope>NUCLEOTIDE SEQUENCE [LARGE SCALE GENOMIC DNA]</scope>
    <source>
        <strain evidence="2 3">15_TX</strain>
    </source>
</reference>
<dbReference type="InterPro" id="IPR029058">
    <property type="entry name" value="AB_hydrolase_fold"/>
</dbReference>
<dbReference type="Proteomes" id="UP000247150">
    <property type="component" value="Unassembled WGS sequence"/>
</dbReference>
<evidence type="ECO:0000313" key="3">
    <source>
        <dbReference type="Proteomes" id="UP000247150"/>
    </source>
</evidence>
<comment type="caution">
    <text evidence="2">The sequence shown here is derived from an EMBL/GenBank/DDBJ whole genome shotgun (WGS) entry which is preliminary data.</text>
</comment>
<dbReference type="InterPro" id="IPR022742">
    <property type="entry name" value="Hydrolase_4"/>
</dbReference>
<dbReference type="InterPro" id="IPR051044">
    <property type="entry name" value="MAG_DAG_Lipase"/>
</dbReference>
<dbReference type="EMBL" id="QGTW01000001">
    <property type="protein sequence ID" value="PWW32171.1"/>
    <property type="molecule type" value="Genomic_DNA"/>
</dbReference>
<dbReference type="Pfam" id="PF12146">
    <property type="entry name" value="Hydrolase_4"/>
    <property type="match status" value="1"/>
</dbReference>
<name>A0A2V3A7L0_9BACI</name>
<protein>
    <submittedName>
        <fullName evidence="2">Alpha-beta hydrolase superfamily lysophospholipase</fullName>
    </submittedName>
</protein>